<dbReference type="InterPro" id="IPR004680">
    <property type="entry name" value="Cit_transptr-like_dom"/>
</dbReference>
<evidence type="ECO:0000313" key="9">
    <source>
        <dbReference type="Proteomes" id="UP001058124"/>
    </source>
</evidence>
<evidence type="ECO:0000256" key="4">
    <source>
        <dbReference type="ARBA" id="ARBA00022989"/>
    </source>
</evidence>
<evidence type="ECO:0000256" key="1">
    <source>
        <dbReference type="ARBA" id="ARBA00004141"/>
    </source>
</evidence>
<dbReference type="InterPro" id="IPR014738">
    <property type="entry name" value="Citrate_transporter"/>
</dbReference>
<feature type="domain" description="Citrate transporter-like" evidence="7">
    <location>
        <begin position="15"/>
        <end position="381"/>
    </location>
</feature>
<dbReference type="AlphaFoldDB" id="A0AAV5N6T1"/>
<keyword evidence="5 6" id="KW-0472">Membrane</keyword>
<dbReference type="Pfam" id="PF03600">
    <property type="entry name" value="CitMHS"/>
    <property type="match status" value="1"/>
</dbReference>
<accession>A0AAV5N6T1</accession>
<dbReference type="EMBL" id="BRLH01000012">
    <property type="protein sequence ID" value="GKX57183.1"/>
    <property type="molecule type" value="Genomic_DNA"/>
</dbReference>
<feature type="transmembrane region" description="Helical" evidence="6">
    <location>
        <begin position="98"/>
        <end position="127"/>
    </location>
</feature>
<feature type="transmembrane region" description="Helical" evidence="6">
    <location>
        <begin position="256"/>
        <end position="273"/>
    </location>
</feature>
<feature type="transmembrane region" description="Helical" evidence="6">
    <location>
        <begin position="415"/>
        <end position="435"/>
    </location>
</feature>
<dbReference type="GO" id="GO:0015137">
    <property type="term" value="F:citrate transmembrane transporter activity"/>
    <property type="evidence" value="ECO:0007669"/>
    <property type="project" value="InterPro"/>
</dbReference>
<sequence length="437" mass="46462">MIALFGLLTILVVLAAIMTKKLSPMAALIAIPVIMALLAGFDVASVNKFAVSGVKNIAPVIGMFVFAILFFGILTDAGMLDPIIDKVLKVVGNKPSRIVLGSAVLASIVHLDGSGAVTFLVVVPAMLPLYKRLKMDPRILACAVAMAAGVCNMLPWGGPTLRAASSLNVPVMDLFLPVLPVMLTGLAFVYICSWLLGKREEKRLGYSSGSASASDMEHHRTELTEEERAIRRPKLFLVNIGLVVLVIGTMISGKAAPIVCFMLGTVLALLINYRKPEQQKARIDAHAKSALMMAGILFAAGIFTGIMKDSGMLKEMASYMAAHIPAESASHFPFIIGLIAMPLSMIFDPDSFYFGVLPVMATAGQHLGVPAMEMGQAAILGQMTTGFPVSPLTPATFLLVGLAGIDLGEHQKFTFFFLWAASIVMTIAAVLIGVFPI</sequence>
<evidence type="ECO:0000259" key="7">
    <source>
        <dbReference type="Pfam" id="PF03600"/>
    </source>
</evidence>
<feature type="transmembrane region" description="Helical" evidence="6">
    <location>
        <begin position="57"/>
        <end position="78"/>
    </location>
</feature>
<dbReference type="PANTHER" id="PTHR30354:SF26">
    <property type="entry name" value="TRANSPORTER, PUTATIVE-RELATED"/>
    <property type="match status" value="1"/>
</dbReference>
<organism evidence="8 9">
    <name type="scientific">Leminorella grimontii</name>
    <dbReference type="NCBI Taxonomy" id="82981"/>
    <lineage>
        <taxon>Bacteria</taxon>
        <taxon>Pseudomonadati</taxon>
        <taxon>Pseudomonadota</taxon>
        <taxon>Gammaproteobacteria</taxon>
        <taxon>Enterobacterales</taxon>
        <taxon>Budviciaceae</taxon>
        <taxon>Leminorella</taxon>
    </lineage>
</organism>
<feature type="transmembrane region" description="Helical" evidence="6">
    <location>
        <begin position="389"/>
        <end position="408"/>
    </location>
</feature>
<evidence type="ECO:0000256" key="2">
    <source>
        <dbReference type="ARBA" id="ARBA00022448"/>
    </source>
</evidence>
<evidence type="ECO:0000256" key="5">
    <source>
        <dbReference type="ARBA" id="ARBA00023136"/>
    </source>
</evidence>
<evidence type="ECO:0000256" key="3">
    <source>
        <dbReference type="ARBA" id="ARBA00022692"/>
    </source>
</evidence>
<proteinExistence type="predicted"/>
<reference evidence="8" key="1">
    <citation type="submission" date="2022-06" db="EMBL/GenBank/DDBJ databases">
        <title>Draft genome sequences of Leminorella grimontii str. JCM5902.</title>
        <authorList>
            <person name="Wakabayashi Y."/>
            <person name="Kojima K."/>
        </authorList>
    </citation>
    <scope>NUCLEOTIDE SEQUENCE</scope>
    <source>
        <strain evidence="8">JCM 5902</strain>
    </source>
</reference>
<dbReference type="InterPro" id="IPR003474">
    <property type="entry name" value="Glcn_transporter"/>
</dbReference>
<comment type="subcellular location">
    <subcellularLocation>
        <location evidence="1">Membrane</location>
        <topology evidence="1">Multi-pass membrane protein</topology>
    </subcellularLocation>
</comment>
<dbReference type="RefSeq" id="WP_027275277.1">
    <property type="nucleotide sequence ID" value="NZ_BRLH01000012.1"/>
</dbReference>
<keyword evidence="4 6" id="KW-1133">Transmembrane helix</keyword>
<feature type="transmembrane region" description="Helical" evidence="6">
    <location>
        <begin position="319"/>
        <end position="340"/>
    </location>
</feature>
<comment type="caution">
    <text evidence="8">The sequence shown here is derived from an EMBL/GenBank/DDBJ whole genome shotgun (WGS) entry which is preliminary data.</text>
</comment>
<dbReference type="GO" id="GO:0015128">
    <property type="term" value="F:gluconate transmembrane transporter activity"/>
    <property type="evidence" value="ECO:0007669"/>
    <property type="project" value="InterPro"/>
</dbReference>
<keyword evidence="3 6" id="KW-0812">Transmembrane</keyword>
<feature type="transmembrane region" description="Helical" evidence="6">
    <location>
        <begin position="178"/>
        <end position="197"/>
    </location>
</feature>
<feature type="transmembrane region" description="Helical" evidence="6">
    <location>
        <begin position="285"/>
        <end position="307"/>
    </location>
</feature>
<feature type="transmembrane region" description="Helical" evidence="6">
    <location>
        <begin position="25"/>
        <end position="45"/>
    </location>
</feature>
<dbReference type="Proteomes" id="UP001058124">
    <property type="component" value="Unassembled WGS sequence"/>
</dbReference>
<evidence type="ECO:0000313" key="8">
    <source>
        <dbReference type="EMBL" id="GKX57183.1"/>
    </source>
</evidence>
<feature type="transmembrane region" description="Helical" evidence="6">
    <location>
        <begin position="352"/>
        <end position="369"/>
    </location>
</feature>
<keyword evidence="2" id="KW-0813">Transport</keyword>
<protein>
    <submittedName>
        <fullName evidence="8">Citrate transporter</fullName>
    </submittedName>
</protein>
<dbReference type="GO" id="GO:0005886">
    <property type="term" value="C:plasma membrane"/>
    <property type="evidence" value="ECO:0007669"/>
    <property type="project" value="TreeGrafter"/>
</dbReference>
<name>A0AAV5N6T1_9GAMM</name>
<feature type="transmembrane region" description="Helical" evidence="6">
    <location>
        <begin position="235"/>
        <end position="250"/>
    </location>
</feature>
<keyword evidence="9" id="KW-1185">Reference proteome</keyword>
<dbReference type="PANTHER" id="PTHR30354">
    <property type="entry name" value="GNT FAMILY GLUCONATE TRANSPORTER"/>
    <property type="match status" value="1"/>
</dbReference>
<evidence type="ECO:0000256" key="6">
    <source>
        <dbReference type="SAM" id="Phobius"/>
    </source>
</evidence>
<dbReference type="NCBIfam" id="TIGR00784">
    <property type="entry name" value="citMHS"/>
    <property type="match status" value="1"/>
</dbReference>
<gene>
    <name evidence="8" type="ORF">SOASR030_32950</name>
</gene>
<feature type="transmembrane region" description="Helical" evidence="6">
    <location>
        <begin position="139"/>
        <end position="158"/>
    </location>
</feature>